<dbReference type="InterPro" id="IPR005630">
    <property type="entry name" value="Terpene_synthase_metal-bd"/>
</dbReference>
<dbReference type="PaxDb" id="4113-PGSC0003DMT400090523"/>
<dbReference type="SUPFAM" id="SSF48239">
    <property type="entry name" value="Terpenoid cyclases/Protein prenyltransferases"/>
    <property type="match status" value="1"/>
</dbReference>
<dbReference type="GO" id="GO:0046246">
    <property type="term" value="P:terpene biosynthetic process"/>
    <property type="evidence" value="ECO:0000318"/>
    <property type="project" value="GO_Central"/>
</dbReference>
<evidence type="ECO:0000313" key="5">
    <source>
        <dbReference type="Proteomes" id="UP000011115"/>
    </source>
</evidence>
<dbReference type="HOGENOM" id="CLU_003125_7_2_1"/>
<dbReference type="InterPro" id="IPR008949">
    <property type="entry name" value="Isoprenoid_synthase_dom_sf"/>
</dbReference>
<dbReference type="GO" id="GO:0000287">
    <property type="term" value="F:magnesium ion binding"/>
    <property type="evidence" value="ECO:0007669"/>
    <property type="project" value="InterPro"/>
</dbReference>
<dbReference type="Gene3D" id="1.10.600.10">
    <property type="entry name" value="Farnesyl Diphosphate Synthase"/>
    <property type="match status" value="2"/>
</dbReference>
<evidence type="ECO:0000259" key="3">
    <source>
        <dbReference type="Pfam" id="PF03936"/>
    </source>
</evidence>
<reference evidence="4" key="2">
    <citation type="submission" date="2015-06" db="UniProtKB">
        <authorList>
            <consortium name="EnsemblPlants"/>
        </authorList>
    </citation>
    <scope>IDENTIFICATION</scope>
    <source>
        <strain evidence="4">DM1-3 516 R44</strain>
    </source>
</reference>
<keyword evidence="1" id="KW-0479">Metal-binding</keyword>
<keyword evidence="5" id="KW-1185">Reference proteome</keyword>
<dbReference type="InterPro" id="IPR036965">
    <property type="entry name" value="Terpene_synth_N_sf"/>
</dbReference>
<sequence length="428" mass="49638">MLVMSPSKSIQKLEVINTIQRLGVDYHFEHEIQESLSYLSEGYEEWIGEVDNANNLHVIALSFRLLRVQGYYVSCDAFRKFTDEQGNYKEALVRDVQGMLSLYEAAQFRVHDEQILDEAKNFTTTQLKLILPNLNNSLAQQVSSAFKFSIRDGIVRLEAWKYISIYKEDKSCNQVLLNFAKLDFNILQMLHKKELCDITRWNIDASEQLPPYMKITYHALLDVYNEMEKELTNENKSLIFVNYSINEMKKLLKAYFQETKWYHGKIVPKMEQYVKNGALSSTYHLLATTFLLGMGDVATKDAFDWIATEPPILVASGIIARLLNDLVSHEIEQERGDAASGIECYMNEYGVTKEKAHMEIRKIIANYWKDLNEDYLKHIVVIPRVLLMVMLNLTRTAEFVYKDEDAYSFSNNNLKDVISMLLIHPIIT</sequence>
<dbReference type="UniPathway" id="UPA00213"/>
<dbReference type="InterPro" id="IPR008930">
    <property type="entry name" value="Terpenoid_cyclase/PrenylTrfase"/>
</dbReference>
<dbReference type="FunFam" id="1.50.10.130:FF:000001">
    <property type="entry name" value="Isoprene synthase, chloroplastic"/>
    <property type="match status" value="1"/>
</dbReference>
<feature type="domain" description="Terpene synthase N-terminal" evidence="2">
    <location>
        <begin position="5"/>
        <end position="145"/>
    </location>
</feature>
<dbReference type="PANTHER" id="PTHR31225">
    <property type="entry name" value="OS04G0344100 PROTEIN-RELATED"/>
    <property type="match status" value="1"/>
</dbReference>
<proteinExistence type="predicted"/>
<dbReference type="InterPro" id="IPR050148">
    <property type="entry name" value="Terpene_synthase-like"/>
</dbReference>
<dbReference type="CDD" id="cd00684">
    <property type="entry name" value="Terpene_cyclase_plant_C1"/>
    <property type="match status" value="1"/>
</dbReference>
<dbReference type="InterPro" id="IPR044814">
    <property type="entry name" value="Terpene_cyclase_plant_C1"/>
</dbReference>
<dbReference type="Pfam" id="PF03936">
    <property type="entry name" value="Terpene_synth_C"/>
    <property type="match status" value="1"/>
</dbReference>
<name>M1DKK8_SOLTU</name>
<protein>
    <submittedName>
        <fullName evidence="4">(-)-germacrene D synthase</fullName>
    </submittedName>
</protein>
<dbReference type="Gramene" id="PGSC0003DMT400090523">
    <property type="protein sequence ID" value="PGSC0003DMT400090523"/>
    <property type="gene ID" value="PGSC0003DMG400040094"/>
</dbReference>
<reference evidence="5" key="1">
    <citation type="journal article" date="2011" name="Nature">
        <title>Genome sequence and analysis of the tuber crop potato.</title>
        <authorList>
            <consortium name="The Potato Genome Sequencing Consortium"/>
        </authorList>
    </citation>
    <scope>NUCLEOTIDE SEQUENCE [LARGE SCALE GENOMIC DNA]</scope>
    <source>
        <strain evidence="5">cv. DM1-3 516 R44</strain>
    </source>
</reference>
<dbReference type="AlphaFoldDB" id="M1DKK8"/>
<dbReference type="Pfam" id="PF01397">
    <property type="entry name" value="Terpene_synth"/>
    <property type="match status" value="1"/>
</dbReference>
<accession>M1DKK8</accession>
<dbReference type="SUPFAM" id="SSF48576">
    <property type="entry name" value="Terpenoid synthases"/>
    <property type="match status" value="1"/>
</dbReference>
<evidence type="ECO:0000256" key="1">
    <source>
        <dbReference type="ARBA" id="ARBA00022723"/>
    </source>
</evidence>
<dbReference type="GO" id="GO:0016102">
    <property type="term" value="P:diterpenoid biosynthetic process"/>
    <property type="evidence" value="ECO:0007669"/>
    <property type="project" value="InterPro"/>
</dbReference>
<dbReference type="OMA" id="CIAPTEQ"/>
<organism evidence="4 5">
    <name type="scientific">Solanum tuberosum</name>
    <name type="common">Potato</name>
    <dbReference type="NCBI Taxonomy" id="4113"/>
    <lineage>
        <taxon>Eukaryota</taxon>
        <taxon>Viridiplantae</taxon>
        <taxon>Streptophyta</taxon>
        <taxon>Embryophyta</taxon>
        <taxon>Tracheophyta</taxon>
        <taxon>Spermatophyta</taxon>
        <taxon>Magnoliopsida</taxon>
        <taxon>eudicotyledons</taxon>
        <taxon>Gunneridae</taxon>
        <taxon>Pentapetalae</taxon>
        <taxon>asterids</taxon>
        <taxon>lamiids</taxon>
        <taxon>Solanales</taxon>
        <taxon>Solanaceae</taxon>
        <taxon>Solanoideae</taxon>
        <taxon>Solaneae</taxon>
        <taxon>Solanum</taxon>
    </lineage>
</organism>
<dbReference type="GO" id="GO:0010333">
    <property type="term" value="F:terpene synthase activity"/>
    <property type="evidence" value="ECO:0000318"/>
    <property type="project" value="GO_Central"/>
</dbReference>
<feature type="domain" description="Terpene synthase metal-binding" evidence="3">
    <location>
        <begin position="198"/>
        <end position="370"/>
    </location>
</feature>
<dbReference type="Proteomes" id="UP000011115">
    <property type="component" value="Unassembled WGS sequence"/>
</dbReference>
<dbReference type="Gene3D" id="1.50.10.130">
    <property type="entry name" value="Terpene synthase, N-terminal domain"/>
    <property type="match status" value="1"/>
</dbReference>
<evidence type="ECO:0000259" key="2">
    <source>
        <dbReference type="Pfam" id="PF01397"/>
    </source>
</evidence>
<dbReference type="InParanoid" id="M1DKK8"/>
<dbReference type="EnsemblPlants" id="PGSC0003DMT400090523">
    <property type="protein sequence ID" value="PGSC0003DMT400090523"/>
    <property type="gene ID" value="PGSC0003DMG400040094"/>
</dbReference>
<dbReference type="PANTHER" id="PTHR31225:SF226">
    <property type="entry name" value="SESQUITERPENE SYNTHASE-LIKE"/>
    <property type="match status" value="1"/>
</dbReference>
<dbReference type="InterPro" id="IPR001906">
    <property type="entry name" value="Terpene_synth_N"/>
</dbReference>
<evidence type="ECO:0000313" key="4">
    <source>
        <dbReference type="EnsemblPlants" id="PGSC0003DMT400090523"/>
    </source>
</evidence>
<dbReference type="eggNOG" id="ENOG502QUCN">
    <property type="taxonomic scope" value="Eukaryota"/>
</dbReference>